<dbReference type="AlphaFoldDB" id="F4W4D9"/>
<accession>F4W4D9</accession>
<dbReference type="Proteomes" id="UP000007755">
    <property type="component" value="Unassembled WGS sequence"/>
</dbReference>
<gene>
    <name evidence="1" type="ORF">G5I_00259</name>
</gene>
<evidence type="ECO:0000313" key="1">
    <source>
        <dbReference type="EMBL" id="EGI70937.1"/>
    </source>
</evidence>
<evidence type="ECO:0000313" key="2">
    <source>
        <dbReference type="Proteomes" id="UP000007755"/>
    </source>
</evidence>
<organism evidence="2">
    <name type="scientific">Acromyrmex echinatior</name>
    <name type="common">Panamanian leafcutter ant</name>
    <name type="synonym">Acromyrmex octospinosus echinatior</name>
    <dbReference type="NCBI Taxonomy" id="103372"/>
    <lineage>
        <taxon>Eukaryota</taxon>
        <taxon>Metazoa</taxon>
        <taxon>Ecdysozoa</taxon>
        <taxon>Arthropoda</taxon>
        <taxon>Hexapoda</taxon>
        <taxon>Insecta</taxon>
        <taxon>Pterygota</taxon>
        <taxon>Neoptera</taxon>
        <taxon>Endopterygota</taxon>
        <taxon>Hymenoptera</taxon>
        <taxon>Apocrita</taxon>
        <taxon>Aculeata</taxon>
        <taxon>Formicoidea</taxon>
        <taxon>Formicidae</taxon>
        <taxon>Myrmicinae</taxon>
        <taxon>Acromyrmex</taxon>
    </lineage>
</organism>
<proteinExistence type="predicted"/>
<dbReference type="EMBL" id="GL887523">
    <property type="protein sequence ID" value="EGI70937.1"/>
    <property type="molecule type" value="Genomic_DNA"/>
</dbReference>
<sequence length="172" mass="19470">MGITYESSNPPDHETLINSITKRALILNAAKPNSSMATGNLPRNVKSHHVKHNIEAEQCVSGKAQRDDVRELPIREIRRAQGDLISDPIKRGLRDRQTLYSRNTITDRQRTWPPIARADFLQRMIKRLLFAKEVLNCQSLMTPEASPYLIVGVFSLATNKEALSRQADKNVN</sequence>
<reference evidence="1" key="1">
    <citation type="submission" date="2011-02" db="EMBL/GenBank/DDBJ databases">
        <title>The genome of the leaf-cutting ant Acromyrmex echinatior suggests key adaptations to social evolution and fungus farming.</title>
        <authorList>
            <person name="Nygaard S."/>
            <person name="Zhang G."/>
        </authorList>
    </citation>
    <scope>NUCLEOTIDE SEQUENCE</scope>
</reference>
<dbReference type="InParanoid" id="F4W4D9"/>
<keyword evidence="2" id="KW-1185">Reference proteome</keyword>
<name>F4W4D9_ACREC</name>
<protein>
    <submittedName>
        <fullName evidence="1">Uncharacterized protein</fullName>
    </submittedName>
</protein>